<keyword evidence="1" id="KW-1133">Transmembrane helix</keyword>
<keyword evidence="1" id="KW-0812">Transmembrane</keyword>
<name>A0A4Q5L9N4_9BACT</name>
<proteinExistence type="predicted"/>
<feature type="transmembrane region" description="Helical" evidence="1">
    <location>
        <begin position="74"/>
        <end position="96"/>
    </location>
</feature>
<accession>A0A4Q5L9N4</accession>
<evidence type="ECO:0000313" key="3">
    <source>
        <dbReference type="Proteomes" id="UP000294155"/>
    </source>
</evidence>
<evidence type="ECO:0000313" key="2">
    <source>
        <dbReference type="EMBL" id="RYU77206.1"/>
    </source>
</evidence>
<sequence length="100" mass="10163">MEPVSPKPTNHILRNNLLGVLAAAVVLGALVPSTRGGSAIPFAMVYGLQVVVNLALGVFRLVSSKPGASAAPYFLSALLVLIIGFGACSVMILGGLSTMN</sequence>
<protein>
    <submittedName>
        <fullName evidence="2">Uncharacterized protein</fullName>
    </submittedName>
</protein>
<dbReference type="AlphaFoldDB" id="A0A4Q5L9N4"/>
<feature type="transmembrane region" description="Helical" evidence="1">
    <location>
        <begin position="43"/>
        <end position="62"/>
    </location>
</feature>
<keyword evidence="1" id="KW-0472">Membrane</keyword>
<dbReference type="EMBL" id="SEWE01000049">
    <property type="protein sequence ID" value="RYU77206.1"/>
    <property type="molecule type" value="Genomic_DNA"/>
</dbReference>
<feature type="transmembrane region" description="Helical" evidence="1">
    <location>
        <begin position="12"/>
        <end position="31"/>
    </location>
</feature>
<comment type="caution">
    <text evidence="2">The sequence shown here is derived from an EMBL/GenBank/DDBJ whole genome shotgun (WGS) entry which is preliminary data.</text>
</comment>
<reference evidence="2 3" key="1">
    <citation type="submission" date="2019-02" db="EMBL/GenBank/DDBJ databases">
        <title>Bacterial novel species isolated from soil.</title>
        <authorList>
            <person name="Jung H.-Y."/>
        </authorList>
    </citation>
    <scope>NUCLEOTIDE SEQUENCE [LARGE SCALE GENOMIC DNA]</scope>
    <source>
        <strain evidence="2 3">1-3-3-3</strain>
    </source>
</reference>
<gene>
    <name evidence="2" type="ORF">EWM57_17715</name>
</gene>
<organism evidence="2 3">
    <name type="scientific">Hymenobacter persicinus</name>
    <dbReference type="NCBI Taxonomy" id="2025506"/>
    <lineage>
        <taxon>Bacteria</taxon>
        <taxon>Pseudomonadati</taxon>
        <taxon>Bacteroidota</taxon>
        <taxon>Cytophagia</taxon>
        <taxon>Cytophagales</taxon>
        <taxon>Hymenobacteraceae</taxon>
        <taxon>Hymenobacter</taxon>
    </lineage>
</organism>
<evidence type="ECO:0000256" key="1">
    <source>
        <dbReference type="SAM" id="Phobius"/>
    </source>
</evidence>
<dbReference type="Proteomes" id="UP000294155">
    <property type="component" value="Unassembled WGS sequence"/>
</dbReference>
<keyword evidence="3" id="KW-1185">Reference proteome</keyword>
<dbReference type="RefSeq" id="WP_129922505.1">
    <property type="nucleotide sequence ID" value="NZ_SEWE01000049.1"/>
</dbReference>
<dbReference type="OrthoDB" id="886963at2"/>